<dbReference type="GO" id="GO:0031334">
    <property type="term" value="P:positive regulation of protein-containing complex assembly"/>
    <property type="evidence" value="ECO:0007669"/>
    <property type="project" value="Ensembl"/>
</dbReference>
<dbReference type="PANTHER" id="PTHR11419">
    <property type="entry name" value="INTERFERON GAMMA"/>
    <property type="match status" value="1"/>
</dbReference>
<dbReference type="GO" id="GO:0050729">
    <property type="term" value="P:positive regulation of inflammatory response"/>
    <property type="evidence" value="ECO:0007669"/>
    <property type="project" value="Ensembl"/>
</dbReference>
<evidence type="ECO:0000256" key="2">
    <source>
        <dbReference type="ARBA" id="ARBA00007566"/>
    </source>
</evidence>
<dbReference type="GO" id="GO:0032747">
    <property type="term" value="P:positive regulation of interleukin-23 production"/>
    <property type="evidence" value="ECO:0007669"/>
    <property type="project" value="Ensembl"/>
</dbReference>
<keyword evidence="8" id="KW-0325">Glycoprotein</keyword>
<dbReference type="SUPFAM" id="SSF47266">
    <property type="entry name" value="4-helical cytokines"/>
    <property type="match status" value="1"/>
</dbReference>
<comment type="similarity">
    <text evidence="2 9">Belongs to the type II (or gamma) interferon family.</text>
</comment>
<dbReference type="GO" id="GO:2000309">
    <property type="term" value="P:positive regulation of tumor necrosis factor (ligand) superfamily member 11 production"/>
    <property type="evidence" value="ECO:0007669"/>
    <property type="project" value="Ensembl"/>
</dbReference>
<keyword evidence="11" id="KW-0732">Signal</keyword>
<gene>
    <name evidence="12" type="primary">IFNG</name>
</gene>
<dbReference type="GO" id="GO:0038110">
    <property type="term" value="P:interleukin-2-mediated signaling pathway"/>
    <property type="evidence" value="ECO:0007669"/>
    <property type="project" value="Ensembl"/>
</dbReference>
<evidence type="ECO:0000256" key="5">
    <source>
        <dbReference type="ARBA" id="ARBA00022525"/>
    </source>
</evidence>
<dbReference type="RefSeq" id="XP_005397523.1">
    <property type="nucleotide sequence ID" value="XM_005397466.1"/>
</dbReference>
<dbReference type="GO" id="GO:0042307">
    <property type="term" value="P:positive regulation of protein import into nucleus"/>
    <property type="evidence" value="ECO:0007669"/>
    <property type="project" value="Ensembl"/>
</dbReference>
<dbReference type="GO" id="GO:0002726">
    <property type="term" value="P:positive regulation of T cell cytokine production"/>
    <property type="evidence" value="ECO:0007669"/>
    <property type="project" value="Ensembl"/>
</dbReference>
<dbReference type="Proteomes" id="UP000694398">
    <property type="component" value="Unassembled WGS sequence"/>
</dbReference>
<keyword evidence="4 9" id="KW-0202">Cytokine</keyword>
<comment type="function">
    <text evidence="9">Type II interferon produced by immune cells such as T-cells and NK cells that plays crucial roles in antimicrobial, antiviral, and antitumor responses by activating effector immune cells and enhancing antigen presentation. Primarily signals through the JAK-STAT pathway after interaction with its receptor IFNGR1 to affect gene regulation. Upon IFNG binding, IFNGR1 intracellular domain opens out to allow association of downstream signaling components JAK2, JAK1 and STAT1, leading to STAT1 activation, nuclear translocation and transcription of IFNG-regulated genes. Many of the induced genes are transcription factors such as IRF1 that are able to further drive regulation of a next wave of transcription. Plays a role in class I antigen presentation pathway by inducing a replacement of catalytic proteasome subunits with immunoproteasome subunits. In turn, increases the quantity, quality, and repertoire of peptides for class I MHC loading. Increases the efficiency of peptide generation also by inducing the expression of activator PA28 that associates with the proteasome and alters its proteolytic cleavage preference. Up-regulates as well MHC II complexes on the cell surface by promoting expression of several key molecules such as cathepsins B/CTSB, H/CTSH, and L/CTSL. Participates in the regulation of hematopoietic stem cells during development and under homeostatic conditions by affecting their development, quiescence, and differentiation.</text>
</comment>
<dbReference type="PANTHER" id="PTHR11419:SF0">
    <property type="entry name" value="INTERFERON GAMMA"/>
    <property type="match status" value="1"/>
</dbReference>
<protein>
    <recommendedName>
        <fullName evidence="3 9">Interferon gamma</fullName>
        <shortName evidence="9">IFN-gamma</shortName>
    </recommendedName>
</protein>
<dbReference type="GO" id="GO:0038096">
    <property type="term" value="P:Fc-gamma receptor signaling pathway involved in phagocytosis"/>
    <property type="evidence" value="ECO:0007669"/>
    <property type="project" value="Ensembl"/>
</dbReference>
<evidence type="ECO:0000256" key="6">
    <source>
        <dbReference type="ARBA" id="ARBA00022604"/>
    </source>
</evidence>
<dbReference type="GO" id="GO:0050769">
    <property type="term" value="P:positive regulation of neurogenesis"/>
    <property type="evidence" value="ECO:0007669"/>
    <property type="project" value="Ensembl"/>
</dbReference>
<dbReference type="GO" id="GO:0032735">
    <property type="term" value="P:positive regulation of interleukin-12 production"/>
    <property type="evidence" value="ECO:0007669"/>
    <property type="project" value="Ensembl"/>
</dbReference>
<dbReference type="GO" id="GO:0002281">
    <property type="term" value="P:macrophage activation involved in immune response"/>
    <property type="evidence" value="ECO:0007669"/>
    <property type="project" value="Ensembl"/>
</dbReference>
<dbReference type="GO" id="GO:0045429">
    <property type="term" value="P:positive regulation of nitric oxide biosynthetic process"/>
    <property type="evidence" value="ECO:0007669"/>
    <property type="project" value="Ensembl"/>
</dbReference>
<dbReference type="GO" id="GO:0001774">
    <property type="term" value="P:microglial cell activation"/>
    <property type="evidence" value="ECO:0007669"/>
    <property type="project" value="Ensembl"/>
</dbReference>
<comment type="subcellular location">
    <subcellularLocation>
        <location evidence="1 9">Secreted</location>
    </subcellularLocation>
</comment>
<name>A0A8C2VDK0_CHILA</name>
<dbReference type="GO" id="GO:0007259">
    <property type="term" value="P:cell surface receptor signaling pathway via JAK-STAT"/>
    <property type="evidence" value="ECO:0007669"/>
    <property type="project" value="Ensembl"/>
</dbReference>
<dbReference type="GO" id="GO:0048662">
    <property type="term" value="P:negative regulation of smooth muscle cell proliferation"/>
    <property type="evidence" value="ECO:0007669"/>
    <property type="project" value="Ensembl"/>
</dbReference>
<dbReference type="GO" id="GO:0051044">
    <property type="term" value="P:positive regulation of membrane protein ectodomain proteolysis"/>
    <property type="evidence" value="ECO:0007669"/>
    <property type="project" value="Ensembl"/>
</dbReference>
<evidence type="ECO:0000313" key="13">
    <source>
        <dbReference type="Proteomes" id="UP000694398"/>
    </source>
</evidence>
<proteinExistence type="inferred from homology"/>
<keyword evidence="5 9" id="KW-0964">Secreted</keyword>
<evidence type="ECO:0000256" key="11">
    <source>
        <dbReference type="SAM" id="SignalP"/>
    </source>
</evidence>
<dbReference type="GO" id="GO:0032834">
    <property type="term" value="P:positive regulation of CD4-positive, CD25-positive, alpha-beta regulatory T cell differentiation involved in immune response"/>
    <property type="evidence" value="ECO:0007669"/>
    <property type="project" value="Ensembl"/>
</dbReference>
<evidence type="ECO:0000256" key="10">
    <source>
        <dbReference type="SAM" id="MobiDB-lite"/>
    </source>
</evidence>
<evidence type="ECO:0000256" key="9">
    <source>
        <dbReference type="PIRNR" id="PIRNR001936"/>
    </source>
</evidence>
<dbReference type="Ensembl" id="ENSCLAT00000013959.1">
    <property type="protein sequence ID" value="ENSCLAP00000013803.1"/>
    <property type="gene ID" value="ENSCLAG00000009541.1"/>
</dbReference>
<dbReference type="OrthoDB" id="9937106at2759"/>
<dbReference type="PIRSF" id="PIRSF001936">
    <property type="entry name" value="IFN-gamma"/>
    <property type="match status" value="1"/>
</dbReference>
<evidence type="ECO:0000256" key="3">
    <source>
        <dbReference type="ARBA" id="ARBA00016945"/>
    </source>
</evidence>
<dbReference type="GO" id="GO:0005133">
    <property type="term" value="F:type II interferon receptor binding"/>
    <property type="evidence" value="ECO:0007669"/>
    <property type="project" value="InterPro"/>
</dbReference>
<reference evidence="12" key="1">
    <citation type="submission" date="2025-08" db="UniProtKB">
        <authorList>
            <consortium name="Ensembl"/>
        </authorList>
    </citation>
    <scope>IDENTIFICATION</scope>
</reference>
<dbReference type="GO" id="GO:0005125">
    <property type="term" value="F:cytokine activity"/>
    <property type="evidence" value="ECO:0007669"/>
    <property type="project" value="UniProtKB-KW"/>
</dbReference>
<sequence>MKYTSSIFALQLCIVLAVSSCHCEPVFTKEIDFLKKYFKADNSDVGDNGTLFVDILKNCQEESDRKIVQSQIVSFYFKLFETVKDNQTAQRNVDIIKENIIAKFFSNNYYTLEAFQNLTRISVKDVHVQRQAIIELKKVMDDLSPRQRKRRRSQMQFRNRRASK</sequence>
<dbReference type="GO" id="GO:0030225">
    <property type="term" value="P:macrophage differentiation"/>
    <property type="evidence" value="ECO:0007669"/>
    <property type="project" value="Ensembl"/>
</dbReference>
<dbReference type="GeneID" id="102028383"/>
<dbReference type="InterPro" id="IPR009079">
    <property type="entry name" value="4_helix_cytokine-like_core"/>
</dbReference>
<dbReference type="GO" id="GO:0005615">
    <property type="term" value="C:extracellular space"/>
    <property type="evidence" value="ECO:0007669"/>
    <property type="project" value="UniProtKB-KW"/>
</dbReference>
<dbReference type="GO" id="GO:0032755">
    <property type="term" value="P:positive regulation of interleukin-6 production"/>
    <property type="evidence" value="ECO:0007669"/>
    <property type="project" value="Ensembl"/>
</dbReference>
<evidence type="ECO:0000256" key="4">
    <source>
        <dbReference type="ARBA" id="ARBA00022514"/>
    </source>
</evidence>
<dbReference type="GO" id="GO:0032700">
    <property type="term" value="P:negative regulation of interleukin-17 production"/>
    <property type="evidence" value="ECO:0007669"/>
    <property type="project" value="Ensembl"/>
</dbReference>
<dbReference type="GO" id="GO:0006959">
    <property type="term" value="P:humoral immune response"/>
    <property type="evidence" value="ECO:0007669"/>
    <property type="project" value="TreeGrafter"/>
</dbReference>
<feature type="compositionally biased region" description="Basic residues" evidence="10">
    <location>
        <begin position="146"/>
        <end position="164"/>
    </location>
</feature>
<dbReference type="GO" id="GO:0045892">
    <property type="term" value="P:negative regulation of DNA-templated transcription"/>
    <property type="evidence" value="ECO:0007669"/>
    <property type="project" value="Ensembl"/>
</dbReference>
<dbReference type="AlphaFoldDB" id="A0A8C2VDK0"/>
<dbReference type="GO" id="GO:1902004">
    <property type="term" value="P:positive regulation of amyloid-beta formation"/>
    <property type="evidence" value="ECO:0007669"/>
    <property type="project" value="Ensembl"/>
</dbReference>
<dbReference type="GO" id="GO:0032722">
    <property type="term" value="P:positive regulation of chemokine production"/>
    <property type="evidence" value="ECO:0007669"/>
    <property type="project" value="Ensembl"/>
</dbReference>
<reference evidence="12" key="2">
    <citation type="submission" date="2025-09" db="UniProtKB">
        <authorList>
            <consortium name="Ensembl"/>
        </authorList>
    </citation>
    <scope>IDENTIFICATION</scope>
</reference>
<organism evidence="12 13">
    <name type="scientific">Chinchilla lanigera</name>
    <name type="common">Long-tailed chinchilla</name>
    <name type="synonym">Chinchilla villidera</name>
    <dbReference type="NCBI Taxonomy" id="34839"/>
    <lineage>
        <taxon>Eukaryota</taxon>
        <taxon>Metazoa</taxon>
        <taxon>Chordata</taxon>
        <taxon>Craniata</taxon>
        <taxon>Vertebrata</taxon>
        <taxon>Euteleostomi</taxon>
        <taxon>Mammalia</taxon>
        <taxon>Eutheria</taxon>
        <taxon>Euarchontoglires</taxon>
        <taxon>Glires</taxon>
        <taxon>Rodentia</taxon>
        <taxon>Hystricomorpha</taxon>
        <taxon>Chinchillidae</taxon>
        <taxon>Chinchilla</taxon>
    </lineage>
</organism>
<keyword evidence="13" id="KW-1185">Reference proteome</keyword>
<dbReference type="GO" id="GO:0060333">
    <property type="term" value="P:type II interferon-mediated signaling pathway"/>
    <property type="evidence" value="ECO:0007669"/>
    <property type="project" value="Ensembl"/>
</dbReference>
<dbReference type="GO" id="GO:0010508">
    <property type="term" value="P:positive regulation of autophagy"/>
    <property type="evidence" value="ECO:0007669"/>
    <property type="project" value="Ensembl"/>
</dbReference>
<dbReference type="GO" id="GO:0060552">
    <property type="term" value="P:positive regulation of fructose 1,6-bisphosphate metabolic process"/>
    <property type="evidence" value="ECO:0007669"/>
    <property type="project" value="Ensembl"/>
</dbReference>
<dbReference type="InterPro" id="IPR002069">
    <property type="entry name" value="Interferon_gamma"/>
</dbReference>
<dbReference type="GO" id="GO:0048143">
    <property type="term" value="P:astrocyte activation"/>
    <property type="evidence" value="ECO:0007669"/>
    <property type="project" value="Ensembl"/>
</dbReference>
<dbReference type="GO" id="GO:0002250">
    <property type="term" value="P:adaptive immune response"/>
    <property type="evidence" value="ECO:0007669"/>
    <property type="project" value="TreeGrafter"/>
</dbReference>
<evidence type="ECO:0000256" key="7">
    <source>
        <dbReference type="ARBA" id="ARBA00023118"/>
    </source>
</evidence>
<dbReference type="GO" id="GO:0010634">
    <property type="term" value="P:positive regulation of epithelial cell migration"/>
    <property type="evidence" value="ECO:0007669"/>
    <property type="project" value="Ensembl"/>
</dbReference>
<dbReference type="GO" id="GO:0045348">
    <property type="term" value="P:positive regulation of MHC class II biosynthetic process"/>
    <property type="evidence" value="ECO:0007669"/>
    <property type="project" value="UniProtKB-ARBA"/>
</dbReference>
<feature type="chain" id="PRO_5034648070" description="Interferon gamma" evidence="11">
    <location>
        <begin position="24"/>
        <end position="164"/>
    </location>
</feature>
<dbReference type="CTD" id="3458"/>
<dbReference type="FunFam" id="1.20.1250.10:FF:000007">
    <property type="entry name" value="Interferon gamma"/>
    <property type="match status" value="1"/>
</dbReference>
<comment type="subunit">
    <text evidence="9">Homodimer.</text>
</comment>
<feature type="region of interest" description="Disordered" evidence="10">
    <location>
        <begin position="145"/>
        <end position="164"/>
    </location>
</feature>
<evidence type="ECO:0000256" key="1">
    <source>
        <dbReference type="ARBA" id="ARBA00004613"/>
    </source>
</evidence>
<keyword evidence="7 9" id="KW-0051">Antiviral defense</keyword>
<dbReference type="PROSITE" id="PS51257">
    <property type="entry name" value="PROKAR_LIPOPROTEIN"/>
    <property type="match status" value="1"/>
</dbReference>
<feature type="signal peptide" evidence="11">
    <location>
        <begin position="1"/>
        <end position="23"/>
    </location>
</feature>
<dbReference type="GO" id="GO:0060557">
    <property type="term" value="P:positive regulation of vitamin D biosynthetic process"/>
    <property type="evidence" value="ECO:0007669"/>
    <property type="project" value="Ensembl"/>
</dbReference>
<dbReference type="GO" id="GO:0038196">
    <property type="term" value="P:type III interferon-mediated signaling pathway"/>
    <property type="evidence" value="ECO:0007669"/>
    <property type="project" value="Ensembl"/>
</dbReference>
<keyword evidence="6 9" id="KW-0341">Growth regulation</keyword>
<dbReference type="Gene3D" id="1.20.1250.10">
    <property type="match status" value="1"/>
</dbReference>
<evidence type="ECO:0000313" key="12">
    <source>
        <dbReference type="Ensembl" id="ENSCLAP00000013803.1"/>
    </source>
</evidence>
<dbReference type="GO" id="GO:0034393">
    <property type="term" value="P:positive regulation of smooth muscle cell apoptotic process"/>
    <property type="evidence" value="ECO:0007669"/>
    <property type="project" value="Ensembl"/>
</dbReference>
<dbReference type="GO" id="GO:0045672">
    <property type="term" value="P:positive regulation of osteoclast differentiation"/>
    <property type="evidence" value="ECO:0007669"/>
    <property type="project" value="Ensembl"/>
</dbReference>
<dbReference type="GO" id="GO:0097191">
    <property type="term" value="P:extrinsic apoptotic signaling pathway"/>
    <property type="evidence" value="ECO:0007669"/>
    <property type="project" value="Ensembl"/>
</dbReference>
<dbReference type="OMA" id="QIVSMYL"/>
<dbReference type="GeneTree" id="ENSGT00390000007831"/>
<accession>A0A8C2VDK0</accession>
<evidence type="ECO:0000256" key="8">
    <source>
        <dbReference type="ARBA" id="ARBA00023180"/>
    </source>
</evidence>
<dbReference type="Pfam" id="PF00714">
    <property type="entry name" value="IFN-gamma"/>
    <property type="match status" value="1"/>
</dbReference>
<dbReference type="GO" id="GO:0050796">
    <property type="term" value="P:regulation of insulin secretion"/>
    <property type="evidence" value="ECO:0007669"/>
    <property type="project" value="Ensembl"/>
</dbReference>
<dbReference type="GO" id="GO:0051607">
    <property type="term" value="P:defense response to virus"/>
    <property type="evidence" value="ECO:0007669"/>
    <property type="project" value="UniProtKB-KW"/>
</dbReference>